<dbReference type="STRING" id="469383.Cwoe_2683"/>
<evidence type="ECO:0000313" key="8">
    <source>
        <dbReference type="Proteomes" id="UP000008229"/>
    </source>
</evidence>
<evidence type="ECO:0000256" key="3">
    <source>
        <dbReference type="ARBA" id="ARBA00022692"/>
    </source>
</evidence>
<dbReference type="OrthoDB" id="5059022at2"/>
<feature type="transmembrane region" description="Helical" evidence="6">
    <location>
        <begin position="282"/>
        <end position="301"/>
    </location>
</feature>
<name>D3F9P0_CONWI</name>
<feature type="transmembrane region" description="Helical" evidence="6">
    <location>
        <begin position="333"/>
        <end position="351"/>
    </location>
</feature>
<keyword evidence="3 6" id="KW-0812">Transmembrane</keyword>
<dbReference type="EMBL" id="CP001854">
    <property type="protein sequence ID" value="ADB51102.1"/>
    <property type="molecule type" value="Genomic_DNA"/>
</dbReference>
<reference evidence="7 8" key="1">
    <citation type="journal article" date="2010" name="Stand. Genomic Sci.">
        <title>Complete genome sequence of Conexibacter woesei type strain (ID131577).</title>
        <authorList>
            <person name="Pukall R."/>
            <person name="Lapidus A."/>
            <person name="Glavina Del Rio T."/>
            <person name="Copeland A."/>
            <person name="Tice H."/>
            <person name="Cheng J.-F."/>
            <person name="Lucas S."/>
            <person name="Chen F."/>
            <person name="Nolan M."/>
            <person name="Bruce D."/>
            <person name="Goodwin L."/>
            <person name="Pitluck S."/>
            <person name="Mavromatis K."/>
            <person name="Ivanova N."/>
            <person name="Ovchinnikova G."/>
            <person name="Pati A."/>
            <person name="Chen A."/>
            <person name="Palaniappan K."/>
            <person name="Land M."/>
            <person name="Hauser L."/>
            <person name="Chang Y.-J."/>
            <person name="Jeffries C.D."/>
            <person name="Chain P."/>
            <person name="Meincke L."/>
            <person name="Sims D."/>
            <person name="Brettin T."/>
            <person name="Detter J.C."/>
            <person name="Rohde M."/>
            <person name="Goeker M."/>
            <person name="Bristow J."/>
            <person name="Eisen J.A."/>
            <person name="Markowitz V."/>
            <person name="Kyrpides N.C."/>
            <person name="Klenk H.-P."/>
            <person name="Hugenholtz P."/>
        </authorList>
    </citation>
    <scope>NUCLEOTIDE SEQUENCE [LARGE SCALE GENOMIC DNA]</scope>
    <source>
        <strain evidence="8">DSM 14684 / CIP 108061 / JCM 11494 / NBRC 100937 / ID131577</strain>
    </source>
</reference>
<keyword evidence="4 6" id="KW-1133">Transmembrane helix</keyword>
<feature type="transmembrane region" description="Helical" evidence="6">
    <location>
        <begin position="209"/>
        <end position="227"/>
    </location>
</feature>
<sequence length="363" mass="35949">MSVTPGGASGAATEPGTAARARPAAGALAPLAGALALALAVGAILLALGGTDPVAGYDALLNGALGSRYDVGETVVRALPIAIVALGVAPALRAGVFTVGAEGQIALGALLAATVVLAIPDAPAPLLLLAGAGAGALAGAVWALLPALLRARWDVNEILSTLLLNYVAAALLAWSLRTWLKTSERVPSPRSDALPAGGMLPTWLDGTRLHWGALLVPAAAVALAWWLRTPRALANDVLETRPQLARRIGVSPARAIVTTMVVGGAAAGLAGWLKLAGIDGSLYASVAGGIGFTGVLVALLGGLRPVGIVVAAVFFGALGAGADGLQIDTGAPASLATVMQGVLLVAAALAFEARRRRVAARVA</sequence>
<evidence type="ECO:0000256" key="6">
    <source>
        <dbReference type="SAM" id="Phobius"/>
    </source>
</evidence>
<dbReference type="CDD" id="cd06580">
    <property type="entry name" value="TM_PBP1_transp_TpRbsC_like"/>
    <property type="match status" value="1"/>
</dbReference>
<feature type="transmembrane region" description="Helical" evidence="6">
    <location>
        <begin position="161"/>
        <end position="180"/>
    </location>
</feature>
<feature type="transmembrane region" description="Helical" evidence="6">
    <location>
        <begin position="27"/>
        <end position="48"/>
    </location>
</feature>
<dbReference type="eggNOG" id="COG4603">
    <property type="taxonomic scope" value="Bacteria"/>
</dbReference>
<organism evidence="7 8">
    <name type="scientific">Conexibacter woesei (strain DSM 14684 / CCUG 47730 / CIP 108061 / JCM 11494 / NBRC 100937 / ID131577)</name>
    <dbReference type="NCBI Taxonomy" id="469383"/>
    <lineage>
        <taxon>Bacteria</taxon>
        <taxon>Bacillati</taxon>
        <taxon>Actinomycetota</taxon>
        <taxon>Thermoleophilia</taxon>
        <taxon>Solirubrobacterales</taxon>
        <taxon>Conexibacteraceae</taxon>
        <taxon>Conexibacter</taxon>
    </lineage>
</organism>
<feature type="transmembrane region" description="Helical" evidence="6">
    <location>
        <begin position="248"/>
        <end position="270"/>
    </location>
</feature>
<feature type="transmembrane region" description="Helical" evidence="6">
    <location>
        <begin position="126"/>
        <end position="149"/>
    </location>
</feature>
<dbReference type="HOGENOM" id="CLU_040769_0_1_11"/>
<dbReference type="Pfam" id="PF02653">
    <property type="entry name" value="BPD_transp_2"/>
    <property type="match status" value="1"/>
</dbReference>
<comment type="subcellular location">
    <subcellularLocation>
        <location evidence="1">Cell membrane</location>
        <topology evidence="1">Multi-pass membrane protein</topology>
    </subcellularLocation>
</comment>
<dbReference type="GO" id="GO:0022857">
    <property type="term" value="F:transmembrane transporter activity"/>
    <property type="evidence" value="ECO:0007669"/>
    <property type="project" value="InterPro"/>
</dbReference>
<keyword evidence="8" id="KW-1185">Reference proteome</keyword>
<keyword evidence="2" id="KW-1003">Cell membrane</keyword>
<protein>
    <submittedName>
        <fullName evidence="7">Inner-membrane translocator</fullName>
    </submittedName>
</protein>
<dbReference type="GO" id="GO:0005886">
    <property type="term" value="C:plasma membrane"/>
    <property type="evidence" value="ECO:0007669"/>
    <property type="project" value="UniProtKB-SubCell"/>
</dbReference>
<gene>
    <name evidence="7" type="ordered locus">Cwoe_2683</name>
</gene>
<evidence type="ECO:0000313" key="7">
    <source>
        <dbReference type="EMBL" id="ADB51102.1"/>
    </source>
</evidence>
<dbReference type="InterPro" id="IPR001851">
    <property type="entry name" value="ABC_transp_permease"/>
</dbReference>
<evidence type="ECO:0000256" key="4">
    <source>
        <dbReference type="ARBA" id="ARBA00022989"/>
    </source>
</evidence>
<feature type="transmembrane region" description="Helical" evidence="6">
    <location>
        <begin position="104"/>
        <end position="120"/>
    </location>
</feature>
<accession>D3F9P0</accession>
<evidence type="ECO:0000256" key="5">
    <source>
        <dbReference type="ARBA" id="ARBA00023136"/>
    </source>
</evidence>
<reference evidence="8" key="2">
    <citation type="submission" date="2010-01" db="EMBL/GenBank/DDBJ databases">
        <title>The complete genome of Conexibacter woesei DSM 14684.</title>
        <authorList>
            <consortium name="US DOE Joint Genome Institute (JGI-PGF)"/>
            <person name="Lucas S."/>
            <person name="Copeland A."/>
            <person name="Lapidus A."/>
            <person name="Glavina del Rio T."/>
            <person name="Dalin E."/>
            <person name="Tice H."/>
            <person name="Bruce D."/>
            <person name="Goodwin L."/>
            <person name="Pitluck S."/>
            <person name="Kyrpides N."/>
            <person name="Mavromatis K."/>
            <person name="Ivanova N."/>
            <person name="Mikhailova N."/>
            <person name="Chertkov O."/>
            <person name="Brettin T."/>
            <person name="Detter J.C."/>
            <person name="Han C."/>
            <person name="Larimer F."/>
            <person name="Land M."/>
            <person name="Hauser L."/>
            <person name="Markowitz V."/>
            <person name="Cheng J.-F."/>
            <person name="Hugenholtz P."/>
            <person name="Woyke T."/>
            <person name="Wu D."/>
            <person name="Pukall R."/>
            <person name="Steenblock K."/>
            <person name="Schneider S."/>
            <person name="Klenk H.-P."/>
            <person name="Eisen J.A."/>
        </authorList>
    </citation>
    <scope>NUCLEOTIDE SEQUENCE [LARGE SCALE GENOMIC DNA]</scope>
    <source>
        <strain evidence="8">DSM 14684 / CIP 108061 / JCM 11494 / NBRC 100937 / ID131577</strain>
    </source>
</reference>
<evidence type="ECO:0000256" key="2">
    <source>
        <dbReference type="ARBA" id="ARBA00022475"/>
    </source>
</evidence>
<feature type="transmembrane region" description="Helical" evidence="6">
    <location>
        <begin position="308"/>
        <end position="327"/>
    </location>
</feature>
<dbReference type="PANTHER" id="PTHR47089:SF1">
    <property type="entry name" value="GUANOSINE ABC TRANSPORTER PERMEASE PROTEIN NUPP"/>
    <property type="match status" value="1"/>
</dbReference>
<dbReference type="Proteomes" id="UP000008229">
    <property type="component" value="Chromosome"/>
</dbReference>
<feature type="transmembrane region" description="Helical" evidence="6">
    <location>
        <begin position="75"/>
        <end position="92"/>
    </location>
</feature>
<dbReference type="KEGG" id="cwo:Cwoe_2683"/>
<dbReference type="RefSeq" id="WP_012934153.1">
    <property type="nucleotide sequence ID" value="NC_013739.1"/>
</dbReference>
<keyword evidence="5 6" id="KW-0472">Membrane</keyword>
<dbReference type="PANTHER" id="PTHR47089">
    <property type="entry name" value="ABC TRANSPORTER, PERMEASE PROTEIN"/>
    <property type="match status" value="1"/>
</dbReference>
<dbReference type="AlphaFoldDB" id="D3F9P0"/>
<evidence type="ECO:0000256" key="1">
    <source>
        <dbReference type="ARBA" id="ARBA00004651"/>
    </source>
</evidence>
<proteinExistence type="predicted"/>